<evidence type="ECO:0000256" key="3">
    <source>
        <dbReference type="ARBA" id="ARBA00022448"/>
    </source>
</evidence>
<accession>A0A411HQ19</accession>
<feature type="transmembrane region" description="Helical" evidence="13">
    <location>
        <begin position="21"/>
        <end position="42"/>
    </location>
</feature>
<dbReference type="PANTHER" id="PTHR30529:SF1">
    <property type="entry name" value="CYTOCHROME B561 HOMOLOG 2"/>
    <property type="match status" value="1"/>
</dbReference>
<keyword evidence="10" id="KW-0408">Iron</keyword>
<dbReference type="InterPro" id="IPR016174">
    <property type="entry name" value="Di-haem_cyt_TM"/>
</dbReference>
<evidence type="ECO:0000256" key="10">
    <source>
        <dbReference type="ARBA" id="ARBA00023004"/>
    </source>
</evidence>
<comment type="subcellular location">
    <subcellularLocation>
        <location evidence="2">Cell membrane</location>
        <topology evidence="2">Multi-pass membrane protein</topology>
    </subcellularLocation>
</comment>
<evidence type="ECO:0000256" key="2">
    <source>
        <dbReference type="ARBA" id="ARBA00004651"/>
    </source>
</evidence>
<evidence type="ECO:0000256" key="8">
    <source>
        <dbReference type="ARBA" id="ARBA00022982"/>
    </source>
</evidence>
<dbReference type="OrthoDB" id="8589936at2"/>
<dbReference type="GO" id="GO:0009055">
    <property type="term" value="F:electron transfer activity"/>
    <property type="evidence" value="ECO:0007669"/>
    <property type="project" value="InterPro"/>
</dbReference>
<keyword evidence="9 13" id="KW-1133">Transmembrane helix</keyword>
<keyword evidence="4" id="KW-1003">Cell membrane</keyword>
<keyword evidence="5" id="KW-0349">Heme</keyword>
<dbReference type="GO" id="GO:0005886">
    <property type="term" value="C:plasma membrane"/>
    <property type="evidence" value="ECO:0007669"/>
    <property type="project" value="UniProtKB-SubCell"/>
</dbReference>
<dbReference type="Pfam" id="PF01292">
    <property type="entry name" value="Ni_hydr_CYTB"/>
    <property type="match status" value="1"/>
</dbReference>
<dbReference type="KEGG" id="xbc:ELE36_06190"/>
<dbReference type="AlphaFoldDB" id="A0A411HQ19"/>
<dbReference type="GO" id="GO:0020037">
    <property type="term" value="F:heme binding"/>
    <property type="evidence" value="ECO:0007669"/>
    <property type="project" value="TreeGrafter"/>
</dbReference>
<comment type="similarity">
    <text evidence="12">Belongs to the cytochrome b561 family.</text>
</comment>
<keyword evidence="16" id="KW-1185">Reference proteome</keyword>
<feature type="transmembrane region" description="Helical" evidence="13">
    <location>
        <begin position="54"/>
        <end position="75"/>
    </location>
</feature>
<dbReference type="PANTHER" id="PTHR30529">
    <property type="entry name" value="CYTOCHROME B561"/>
    <property type="match status" value="1"/>
</dbReference>
<dbReference type="InterPro" id="IPR052168">
    <property type="entry name" value="Cytochrome_b561_oxidase"/>
</dbReference>
<organism evidence="15 16">
    <name type="scientific">Pseudolysobacter antarcticus</name>
    <dbReference type="NCBI Taxonomy" id="2511995"/>
    <lineage>
        <taxon>Bacteria</taxon>
        <taxon>Pseudomonadati</taxon>
        <taxon>Pseudomonadota</taxon>
        <taxon>Gammaproteobacteria</taxon>
        <taxon>Lysobacterales</taxon>
        <taxon>Rhodanobacteraceae</taxon>
        <taxon>Pseudolysobacter</taxon>
    </lineage>
</organism>
<evidence type="ECO:0000256" key="1">
    <source>
        <dbReference type="ARBA" id="ARBA00001970"/>
    </source>
</evidence>
<evidence type="ECO:0000313" key="16">
    <source>
        <dbReference type="Proteomes" id="UP000291562"/>
    </source>
</evidence>
<evidence type="ECO:0000256" key="11">
    <source>
        <dbReference type="ARBA" id="ARBA00023136"/>
    </source>
</evidence>
<gene>
    <name evidence="15" type="ORF">ELE36_06190</name>
</gene>
<evidence type="ECO:0000256" key="9">
    <source>
        <dbReference type="ARBA" id="ARBA00022989"/>
    </source>
</evidence>
<dbReference type="Gene3D" id="1.20.950.20">
    <property type="entry name" value="Transmembrane di-heme cytochromes, Chain C"/>
    <property type="match status" value="1"/>
</dbReference>
<evidence type="ECO:0000256" key="5">
    <source>
        <dbReference type="ARBA" id="ARBA00022617"/>
    </source>
</evidence>
<evidence type="ECO:0000259" key="14">
    <source>
        <dbReference type="Pfam" id="PF01292"/>
    </source>
</evidence>
<sequence length="186" mass="20569">MAAPPNRSDDLVAPISYDSKTIWLHWITAVLVVALWCLGETIDWFPRGTGRIAARSVHICLGISLGLILCYRLYWRIFAGRRLPLATSGLIQALSTLVLVALYATLFGTVVLGVANAWIRGDTLFNLFTIPAFDPGNKALREQVEDLHGLFANGLLILAGFHAAAALVHHFLLRDNVLQRMLPTRR</sequence>
<name>A0A411HQ19_9GAMM</name>
<dbReference type="GO" id="GO:0046872">
    <property type="term" value="F:metal ion binding"/>
    <property type="evidence" value="ECO:0007669"/>
    <property type="project" value="UniProtKB-KW"/>
</dbReference>
<keyword evidence="3" id="KW-0813">Transport</keyword>
<protein>
    <submittedName>
        <fullName evidence="15">Cytochrome b</fullName>
    </submittedName>
</protein>
<evidence type="ECO:0000256" key="13">
    <source>
        <dbReference type="SAM" id="Phobius"/>
    </source>
</evidence>
<evidence type="ECO:0000313" key="15">
    <source>
        <dbReference type="EMBL" id="QBB72593.1"/>
    </source>
</evidence>
<dbReference type="SUPFAM" id="SSF81342">
    <property type="entry name" value="Transmembrane di-heme cytochromes"/>
    <property type="match status" value="1"/>
</dbReference>
<feature type="transmembrane region" description="Helical" evidence="13">
    <location>
        <begin position="150"/>
        <end position="173"/>
    </location>
</feature>
<evidence type="ECO:0000256" key="12">
    <source>
        <dbReference type="ARBA" id="ARBA00037975"/>
    </source>
</evidence>
<proteinExistence type="inferred from homology"/>
<evidence type="ECO:0000256" key="6">
    <source>
        <dbReference type="ARBA" id="ARBA00022692"/>
    </source>
</evidence>
<dbReference type="InterPro" id="IPR011577">
    <property type="entry name" value="Cyt_b561_bac/Ni-Hgenase"/>
</dbReference>
<keyword evidence="8" id="KW-0249">Electron transport</keyword>
<keyword evidence="7" id="KW-0479">Metal-binding</keyword>
<feature type="domain" description="Cytochrome b561 bacterial/Ni-hydrogenase" evidence="14">
    <location>
        <begin position="17"/>
        <end position="183"/>
    </location>
</feature>
<keyword evidence="11 13" id="KW-0472">Membrane</keyword>
<dbReference type="GO" id="GO:0022904">
    <property type="term" value="P:respiratory electron transport chain"/>
    <property type="evidence" value="ECO:0007669"/>
    <property type="project" value="InterPro"/>
</dbReference>
<keyword evidence="6 13" id="KW-0812">Transmembrane</keyword>
<evidence type="ECO:0000256" key="7">
    <source>
        <dbReference type="ARBA" id="ARBA00022723"/>
    </source>
</evidence>
<dbReference type="Proteomes" id="UP000291562">
    <property type="component" value="Chromosome"/>
</dbReference>
<comment type="cofactor">
    <cofactor evidence="1">
        <name>heme b</name>
        <dbReference type="ChEBI" id="CHEBI:60344"/>
    </cofactor>
</comment>
<evidence type="ECO:0000256" key="4">
    <source>
        <dbReference type="ARBA" id="ARBA00022475"/>
    </source>
</evidence>
<feature type="transmembrane region" description="Helical" evidence="13">
    <location>
        <begin position="96"/>
        <end position="119"/>
    </location>
</feature>
<dbReference type="EMBL" id="CP035704">
    <property type="protein sequence ID" value="QBB72593.1"/>
    <property type="molecule type" value="Genomic_DNA"/>
</dbReference>
<reference evidence="15 16" key="1">
    <citation type="submission" date="2019-01" db="EMBL/GenBank/DDBJ databases">
        <title>Pseudolysobacter antarctica gen. nov., sp. nov., isolated from Fildes Peninsula, Antarctica.</title>
        <authorList>
            <person name="Wei Z."/>
            <person name="Peng F."/>
        </authorList>
    </citation>
    <scope>NUCLEOTIDE SEQUENCE [LARGE SCALE GENOMIC DNA]</scope>
    <source>
        <strain evidence="15 16">AQ6-296</strain>
    </source>
</reference>